<feature type="binding site" evidence="8">
    <location>
        <position position="480"/>
    </location>
    <ligand>
        <name>Zn(2+)</name>
        <dbReference type="ChEBI" id="CHEBI:29105"/>
        <note>catalytic</note>
    </ligand>
</feature>
<feature type="compositionally biased region" description="Basic residues" evidence="9">
    <location>
        <begin position="880"/>
        <end position="896"/>
    </location>
</feature>
<dbReference type="InterPro" id="IPR024079">
    <property type="entry name" value="MetalloPept_cat_dom_sf"/>
</dbReference>
<feature type="region of interest" description="Disordered" evidence="9">
    <location>
        <begin position="844"/>
        <end position="896"/>
    </location>
</feature>
<evidence type="ECO:0000256" key="2">
    <source>
        <dbReference type="ARBA" id="ARBA00022723"/>
    </source>
</evidence>
<dbReference type="GO" id="GO:0006509">
    <property type="term" value="P:membrane protein ectodomain proteolysis"/>
    <property type="evidence" value="ECO:0007669"/>
    <property type="project" value="TreeGrafter"/>
</dbReference>
<evidence type="ECO:0000256" key="4">
    <source>
        <dbReference type="ARBA" id="ARBA00022833"/>
    </source>
</evidence>
<reference evidence="12 13" key="1">
    <citation type="journal article" date="2007" name="Nature">
        <title>Evolution of genes and genomes on the Drosophila phylogeny.</title>
        <authorList>
            <consortium name="Drosophila 12 Genomes Consortium"/>
            <person name="Clark A.G."/>
            <person name="Eisen M.B."/>
            <person name="Smith D.R."/>
            <person name="Bergman C.M."/>
            <person name="Oliver B."/>
            <person name="Markow T.A."/>
            <person name="Kaufman T.C."/>
            <person name="Kellis M."/>
            <person name="Gelbart W."/>
            <person name="Iyer V.N."/>
            <person name="Pollard D.A."/>
            <person name="Sackton T.B."/>
            <person name="Larracuente A.M."/>
            <person name="Singh N.D."/>
            <person name="Abad J.P."/>
            <person name="Abt D.N."/>
            <person name="Adryan B."/>
            <person name="Aguade M."/>
            <person name="Akashi H."/>
            <person name="Anderson W.W."/>
            <person name="Aquadro C.F."/>
            <person name="Ardell D.H."/>
            <person name="Arguello R."/>
            <person name="Artieri C.G."/>
            <person name="Barbash D.A."/>
            <person name="Barker D."/>
            <person name="Barsanti P."/>
            <person name="Batterham P."/>
            <person name="Batzoglou S."/>
            <person name="Begun D."/>
            <person name="Bhutkar A."/>
            <person name="Blanco E."/>
            <person name="Bosak S.A."/>
            <person name="Bradley R.K."/>
            <person name="Brand A.D."/>
            <person name="Brent M.R."/>
            <person name="Brooks A.N."/>
            <person name="Brown R.H."/>
            <person name="Butlin R.K."/>
            <person name="Caggese C."/>
            <person name="Calvi B.R."/>
            <person name="Bernardo de Carvalho A."/>
            <person name="Caspi A."/>
            <person name="Castrezana S."/>
            <person name="Celniker S.E."/>
            <person name="Chang J.L."/>
            <person name="Chapple C."/>
            <person name="Chatterji S."/>
            <person name="Chinwalla A."/>
            <person name="Civetta A."/>
            <person name="Clifton S.W."/>
            <person name="Comeron J.M."/>
            <person name="Costello J.C."/>
            <person name="Coyne J.A."/>
            <person name="Daub J."/>
            <person name="David R.G."/>
            <person name="Delcher A.L."/>
            <person name="Delehaunty K."/>
            <person name="Do C.B."/>
            <person name="Ebling H."/>
            <person name="Edwards K."/>
            <person name="Eickbush T."/>
            <person name="Evans J.D."/>
            <person name="Filipski A."/>
            <person name="Findeiss S."/>
            <person name="Freyhult E."/>
            <person name="Fulton L."/>
            <person name="Fulton R."/>
            <person name="Garcia A.C."/>
            <person name="Gardiner A."/>
            <person name="Garfield D.A."/>
            <person name="Garvin B.E."/>
            <person name="Gibson G."/>
            <person name="Gilbert D."/>
            <person name="Gnerre S."/>
            <person name="Godfrey J."/>
            <person name="Good R."/>
            <person name="Gotea V."/>
            <person name="Gravely B."/>
            <person name="Greenberg A.J."/>
            <person name="Griffiths-Jones S."/>
            <person name="Gross S."/>
            <person name="Guigo R."/>
            <person name="Gustafson E.A."/>
            <person name="Haerty W."/>
            <person name="Hahn M.W."/>
            <person name="Halligan D.L."/>
            <person name="Halpern A.L."/>
            <person name="Halter G.M."/>
            <person name="Han M.V."/>
            <person name="Heger A."/>
            <person name="Hillier L."/>
            <person name="Hinrichs A.S."/>
            <person name="Holmes I."/>
            <person name="Hoskins R.A."/>
            <person name="Hubisz M.J."/>
            <person name="Hultmark D."/>
            <person name="Huntley M.A."/>
            <person name="Jaffe D.B."/>
            <person name="Jagadeeshan S."/>
            <person name="Jeck W.R."/>
            <person name="Johnson J."/>
            <person name="Jones C.D."/>
            <person name="Jordan W.C."/>
            <person name="Karpen G.H."/>
            <person name="Kataoka E."/>
            <person name="Keightley P.D."/>
            <person name="Kheradpour P."/>
            <person name="Kirkness E.F."/>
            <person name="Koerich L.B."/>
            <person name="Kristiansen K."/>
            <person name="Kudrna D."/>
            <person name="Kulathinal R.J."/>
            <person name="Kumar S."/>
            <person name="Kwok R."/>
            <person name="Lander E."/>
            <person name="Langley C.H."/>
            <person name="Lapoint R."/>
            <person name="Lazzaro B.P."/>
            <person name="Lee S.J."/>
            <person name="Levesque L."/>
            <person name="Li R."/>
            <person name="Lin C.F."/>
            <person name="Lin M.F."/>
            <person name="Lindblad-Toh K."/>
            <person name="Llopart A."/>
            <person name="Long M."/>
            <person name="Low L."/>
            <person name="Lozovsky E."/>
            <person name="Lu J."/>
            <person name="Luo M."/>
            <person name="Machado C.A."/>
            <person name="Makalowski W."/>
            <person name="Marzo M."/>
            <person name="Matsuda M."/>
            <person name="Matzkin L."/>
            <person name="McAllister B."/>
            <person name="McBride C.S."/>
            <person name="McKernan B."/>
            <person name="McKernan K."/>
            <person name="Mendez-Lago M."/>
            <person name="Minx P."/>
            <person name="Mollenhauer M.U."/>
            <person name="Montooth K."/>
            <person name="Mount S.M."/>
            <person name="Mu X."/>
            <person name="Myers E."/>
            <person name="Negre B."/>
            <person name="Newfeld S."/>
            <person name="Nielsen R."/>
            <person name="Noor M.A."/>
            <person name="O'Grady P."/>
            <person name="Pachter L."/>
            <person name="Papaceit M."/>
            <person name="Parisi M.J."/>
            <person name="Parisi M."/>
            <person name="Parts L."/>
            <person name="Pedersen J.S."/>
            <person name="Pesole G."/>
            <person name="Phillippy A.M."/>
            <person name="Ponting C.P."/>
            <person name="Pop M."/>
            <person name="Porcelli D."/>
            <person name="Powell J.R."/>
            <person name="Prohaska S."/>
            <person name="Pruitt K."/>
            <person name="Puig M."/>
            <person name="Quesneville H."/>
            <person name="Ram K.R."/>
            <person name="Rand D."/>
            <person name="Rasmussen M.D."/>
            <person name="Reed L.K."/>
            <person name="Reenan R."/>
            <person name="Reily A."/>
            <person name="Remington K.A."/>
            <person name="Rieger T.T."/>
            <person name="Ritchie M.G."/>
            <person name="Robin C."/>
            <person name="Rogers Y.H."/>
            <person name="Rohde C."/>
            <person name="Rozas J."/>
            <person name="Rubenfield M.J."/>
            <person name="Ruiz A."/>
            <person name="Russo S."/>
            <person name="Salzberg S.L."/>
            <person name="Sanchez-Gracia A."/>
            <person name="Saranga D.J."/>
            <person name="Sato H."/>
            <person name="Schaeffer S.W."/>
            <person name="Schatz M.C."/>
            <person name="Schlenke T."/>
            <person name="Schwartz R."/>
            <person name="Segarra C."/>
            <person name="Singh R.S."/>
            <person name="Sirot L."/>
            <person name="Sirota M."/>
            <person name="Sisneros N.B."/>
            <person name="Smith C.D."/>
            <person name="Smith T.F."/>
            <person name="Spieth J."/>
            <person name="Stage D.E."/>
            <person name="Stark A."/>
            <person name="Stephan W."/>
            <person name="Strausberg R.L."/>
            <person name="Strempel S."/>
            <person name="Sturgill D."/>
            <person name="Sutton G."/>
            <person name="Sutton G.G."/>
            <person name="Tao W."/>
            <person name="Teichmann S."/>
            <person name="Tobari Y.N."/>
            <person name="Tomimura Y."/>
            <person name="Tsolas J.M."/>
            <person name="Valente V.L."/>
            <person name="Venter E."/>
            <person name="Venter J.C."/>
            <person name="Vicario S."/>
            <person name="Vieira F.G."/>
            <person name="Vilella A.J."/>
            <person name="Villasante A."/>
            <person name="Walenz B."/>
            <person name="Wang J."/>
            <person name="Wasserman M."/>
            <person name="Watts T."/>
            <person name="Wilson D."/>
            <person name="Wilson R.K."/>
            <person name="Wing R.A."/>
            <person name="Wolfner M.F."/>
            <person name="Wong A."/>
            <person name="Wong G.K."/>
            <person name="Wu C.I."/>
            <person name="Wu G."/>
            <person name="Yamamoto D."/>
            <person name="Yang H.P."/>
            <person name="Yang S.P."/>
            <person name="Yorke J.A."/>
            <person name="Yoshida K."/>
            <person name="Zdobnov E."/>
            <person name="Zhang P."/>
            <person name="Zhang Y."/>
            <person name="Zimin A.V."/>
            <person name="Baldwin J."/>
            <person name="Abdouelleil A."/>
            <person name="Abdulkadir J."/>
            <person name="Abebe A."/>
            <person name="Abera B."/>
            <person name="Abreu J."/>
            <person name="Acer S.C."/>
            <person name="Aftuck L."/>
            <person name="Alexander A."/>
            <person name="An P."/>
            <person name="Anderson E."/>
            <person name="Anderson S."/>
            <person name="Arachi H."/>
            <person name="Azer M."/>
            <person name="Bachantsang P."/>
            <person name="Barry A."/>
            <person name="Bayul T."/>
            <person name="Berlin A."/>
            <person name="Bessette D."/>
            <person name="Bloom T."/>
            <person name="Blye J."/>
            <person name="Boguslavskiy L."/>
            <person name="Bonnet C."/>
            <person name="Boukhgalter B."/>
            <person name="Bourzgui I."/>
            <person name="Brown A."/>
            <person name="Cahill P."/>
            <person name="Channer S."/>
            <person name="Cheshatsang Y."/>
            <person name="Chuda L."/>
            <person name="Citroen M."/>
            <person name="Collymore A."/>
            <person name="Cooke P."/>
            <person name="Costello M."/>
            <person name="D'Aco K."/>
            <person name="Daza R."/>
            <person name="De Haan G."/>
            <person name="DeGray S."/>
            <person name="DeMaso C."/>
            <person name="Dhargay N."/>
            <person name="Dooley K."/>
            <person name="Dooley E."/>
            <person name="Doricent M."/>
            <person name="Dorje P."/>
            <person name="Dorjee K."/>
            <person name="Dupes A."/>
            <person name="Elong R."/>
            <person name="Falk J."/>
            <person name="Farina A."/>
            <person name="Faro S."/>
            <person name="Ferguson D."/>
            <person name="Fisher S."/>
            <person name="Foley C.D."/>
            <person name="Franke A."/>
            <person name="Friedrich D."/>
            <person name="Gadbois L."/>
            <person name="Gearin G."/>
            <person name="Gearin C.R."/>
            <person name="Giannoukos G."/>
            <person name="Goode T."/>
            <person name="Graham J."/>
            <person name="Grandbois E."/>
            <person name="Grewal S."/>
            <person name="Gyaltsen K."/>
            <person name="Hafez N."/>
            <person name="Hagos B."/>
            <person name="Hall J."/>
            <person name="Henson C."/>
            <person name="Hollinger A."/>
            <person name="Honan T."/>
            <person name="Huard M.D."/>
            <person name="Hughes L."/>
            <person name="Hurhula B."/>
            <person name="Husby M.E."/>
            <person name="Kamat A."/>
            <person name="Kanga B."/>
            <person name="Kashin S."/>
            <person name="Khazanovich D."/>
            <person name="Kisner P."/>
            <person name="Lance K."/>
            <person name="Lara M."/>
            <person name="Lee W."/>
            <person name="Lennon N."/>
            <person name="Letendre F."/>
            <person name="LeVine R."/>
            <person name="Lipovsky A."/>
            <person name="Liu X."/>
            <person name="Liu J."/>
            <person name="Liu S."/>
            <person name="Lokyitsang T."/>
            <person name="Lokyitsang Y."/>
            <person name="Lubonja R."/>
            <person name="Lui A."/>
            <person name="MacDonald P."/>
            <person name="Magnisalis V."/>
            <person name="Maru K."/>
            <person name="Matthews C."/>
            <person name="McCusker W."/>
            <person name="McDonough S."/>
            <person name="Mehta T."/>
            <person name="Meldrim J."/>
            <person name="Meneus L."/>
            <person name="Mihai O."/>
            <person name="Mihalev A."/>
            <person name="Mihova T."/>
            <person name="Mittelman R."/>
            <person name="Mlenga V."/>
            <person name="Montmayeur A."/>
            <person name="Mulrain L."/>
            <person name="Navidi A."/>
            <person name="Naylor J."/>
            <person name="Negash T."/>
            <person name="Nguyen T."/>
            <person name="Nguyen N."/>
            <person name="Nicol R."/>
            <person name="Norbu C."/>
            <person name="Norbu N."/>
            <person name="Novod N."/>
            <person name="O'Neill B."/>
            <person name="Osman S."/>
            <person name="Markiewicz E."/>
            <person name="Oyono O.L."/>
            <person name="Patti C."/>
            <person name="Phunkhang P."/>
            <person name="Pierre F."/>
            <person name="Priest M."/>
            <person name="Raghuraman S."/>
            <person name="Rege F."/>
            <person name="Reyes R."/>
            <person name="Rise C."/>
            <person name="Rogov P."/>
            <person name="Ross K."/>
            <person name="Ryan E."/>
            <person name="Settipalli S."/>
            <person name="Shea T."/>
            <person name="Sherpa N."/>
            <person name="Shi L."/>
            <person name="Shih D."/>
            <person name="Sparrow T."/>
            <person name="Spaulding J."/>
            <person name="Stalker J."/>
            <person name="Stange-Thomann N."/>
            <person name="Stavropoulos S."/>
            <person name="Stone C."/>
            <person name="Strader C."/>
            <person name="Tesfaye S."/>
            <person name="Thomson T."/>
            <person name="Thoulutsang Y."/>
            <person name="Thoulutsang D."/>
            <person name="Topham K."/>
            <person name="Topping I."/>
            <person name="Tsamla T."/>
            <person name="Vassiliev H."/>
            <person name="Vo A."/>
            <person name="Wangchuk T."/>
            <person name="Wangdi T."/>
            <person name="Weiand M."/>
            <person name="Wilkinson J."/>
            <person name="Wilson A."/>
            <person name="Yadav S."/>
            <person name="Young G."/>
            <person name="Yu Q."/>
            <person name="Zembek L."/>
            <person name="Zhong D."/>
            <person name="Zimmer A."/>
            <person name="Zwirko Z."/>
            <person name="Jaffe D.B."/>
            <person name="Alvarez P."/>
            <person name="Brockman W."/>
            <person name="Butler J."/>
            <person name="Chin C."/>
            <person name="Gnerre S."/>
            <person name="Grabherr M."/>
            <person name="Kleber M."/>
            <person name="Mauceli E."/>
            <person name="MacCallum I."/>
        </authorList>
    </citation>
    <scope>NUCLEOTIDE SEQUENCE [LARGE SCALE GENOMIC DNA]</scope>
    <source>
        <strain evidence="13">Tucson 14024-0371.13</strain>
    </source>
</reference>
<dbReference type="Gene3D" id="3.40.1620.60">
    <property type="match status" value="1"/>
</dbReference>
<dbReference type="EMBL" id="CH902619">
    <property type="protein sequence ID" value="KPU75680.1"/>
    <property type="molecule type" value="Genomic_DNA"/>
</dbReference>
<keyword evidence="13" id="KW-1185">Reference proteome</keyword>
<sequence>MSSTLGLITALLLATTVCQALPDLHKQMSPEQLQSVFHVDTHDAVPHYELVQLLHHDNHQHRRRRSIGDSPVKTLPPHHVKKDLSKNAYYSELKHQAMGSGGNHLYGPSVSDIKSHNVSFSAFGQNLNLSLRATKGLFKGAPHELRMWSVGSEPNATHGLDLQEIAQEEHHKNQVGEVFQDEQNMAAILMRRHEKTGDLIMEGSIGHDMVIKPLPHELSPNPEESHHIIYKREASAAEDQLSDFAFMEPDDLLASEKLERLQRRQRRSRRSTPNSPDFEDLNDEDEGALEAEPQPSESRTRSRRQAPYIIYPEVLVIVDYDGYRLHGGDNLQVKRYFISFWNGVDLRYRLLKGPRIRISIAGIIISRGRDATPYLERNRVGRDAIDSAAALTDMGKYLFRERRLPVYDIAVAITKYDMCRRRKGGRCTKGTAGFAYVGGACVVNKRLEKVNSVAIIEDTGGFSGIIVAAHEVGHLLGAVHDGSPPPSYLGGPGAQRCRWEDGYIMSDLRHTERGFRWSACTVQSFHHFLNGDTATCLHNAPHEDSALGRSLPGTLLSLDAQCRRDRGTYACFKDERVCAQLFCFDAQTGYCVAYRPAAEGSACGNGYHCLDGRCTPLPSNIIPDYGHNYRLVYNVTSSSSSVSSSNGSKQQQQQNNKDESQRQQQQQHEQEQQLLPDEENEATAGIQSNEAIERQKRKFNTPTTTAIVPSTTIAGKTTATQQQASPTTGPSAKPTNKPITTSSFLDAYFKKLQSLHDGAVTATTTTTSVSSSISTATGSNVQQKHQQQQQQQQHQQWQGPSTDGGSSFLKRTPNRSSIKAYKTNSSSNSNQQHLQTASPAYVTNYIGDTTNNQPKVLDSSSSPSTTEQATTTTTTTSQGKKPKIKTQKLIRRTRVM</sequence>
<feature type="domain" description="Peptidase M12B" evidence="11">
    <location>
        <begin position="310"/>
        <end position="541"/>
    </location>
</feature>
<organism evidence="12 13">
    <name type="scientific">Drosophila ananassae</name>
    <name type="common">Fruit fly</name>
    <dbReference type="NCBI Taxonomy" id="7217"/>
    <lineage>
        <taxon>Eukaryota</taxon>
        <taxon>Metazoa</taxon>
        <taxon>Ecdysozoa</taxon>
        <taxon>Arthropoda</taxon>
        <taxon>Hexapoda</taxon>
        <taxon>Insecta</taxon>
        <taxon>Pterygota</taxon>
        <taxon>Neoptera</taxon>
        <taxon>Endopterygota</taxon>
        <taxon>Diptera</taxon>
        <taxon>Brachycera</taxon>
        <taxon>Muscomorpha</taxon>
        <taxon>Ephydroidea</taxon>
        <taxon>Drosophilidae</taxon>
        <taxon>Drosophila</taxon>
        <taxon>Sophophora</taxon>
    </lineage>
</organism>
<proteinExistence type="predicted"/>
<feature type="signal peptide" evidence="10">
    <location>
        <begin position="1"/>
        <end position="20"/>
    </location>
</feature>
<dbReference type="SUPFAM" id="SSF55486">
    <property type="entry name" value="Metalloproteases ('zincins'), catalytic domain"/>
    <property type="match status" value="1"/>
</dbReference>
<dbReference type="SMR" id="A0A0P8XLY8"/>
<dbReference type="AlphaFoldDB" id="A0A0P8XLY8"/>
<dbReference type="GO" id="GO:0046872">
    <property type="term" value="F:metal ion binding"/>
    <property type="evidence" value="ECO:0007669"/>
    <property type="project" value="UniProtKB-KW"/>
</dbReference>
<keyword evidence="1" id="KW-0645">Protease</keyword>
<keyword evidence="7" id="KW-0325">Glycoprotein</keyword>
<feature type="region of interest" description="Disordered" evidence="9">
    <location>
        <begin position="766"/>
        <end position="812"/>
    </location>
</feature>
<feature type="compositionally biased region" description="Low complexity" evidence="9">
    <location>
        <begin position="701"/>
        <end position="731"/>
    </location>
</feature>
<evidence type="ECO:0000256" key="10">
    <source>
        <dbReference type="SAM" id="SignalP"/>
    </source>
</evidence>
<protein>
    <submittedName>
        <fullName evidence="12">Uncharacterized protein, isoform E</fullName>
        <ecNumber evidence="12">3.4.24.-</ecNumber>
    </submittedName>
</protein>
<keyword evidence="10" id="KW-0732">Signal</keyword>
<feature type="chain" id="PRO_5006154007" evidence="10">
    <location>
        <begin position="21"/>
        <end position="896"/>
    </location>
</feature>
<evidence type="ECO:0000256" key="8">
    <source>
        <dbReference type="PROSITE-ProRule" id="PRU00276"/>
    </source>
</evidence>
<feature type="active site" evidence="8">
    <location>
        <position position="471"/>
    </location>
</feature>
<feature type="compositionally biased region" description="Low complexity" evidence="9">
    <location>
        <begin position="859"/>
        <end position="877"/>
    </location>
</feature>
<dbReference type="Proteomes" id="UP000007801">
    <property type="component" value="Unassembled WGS sequence"/>
</dbReference>
<dbReference type="InterPro" id="IPR034030">
    <property type="entry name" value="ZnMc_salivary_gland_MPs"/>
</dbReference>
<dbReference type="FunFam" id="3.40.1620.60:FF:000007">
    <property type="entry name" value="Sol narae, isoform D"/>
    <property type="match status" value="1"/>
</dbReference>
<keyword evidence="6" id="KW-1015">Disulfide bond</keyword>
<dbReference type="OrthoDB" id="9936463at2759"/>
<dbReference type="CDD" id="cd04272">
    <property type="entry name" value="ZnMc_salivary_gland_MPs"/>
    <property type="match status" value="1"/>
</dbReference>
<dbReference type="PANTHER" id="PTHR11905">
    <property type="entry name" value="ADAM A DISINTEGRIN AND METALLOPROTEASE DOMAIN"/>
    <property type="match status" value="1"/>
</dbReference>
<dbReference type="EC" id="3.4.24.-" evidence="12"/>
<feature type="compositionally biased region" description="Low complexity" evidence="9">
    <location>
        <begin position="640"/>
        <end position="655"/>
    </location>
</feature>
<feature type="compositionally biased region" description="Low complexity" evidence="9">
    <location>
        <begin position="766"/>
        <end position="798"/>
    </location>
</feature>
<keyword evidence="3 12" id="KW-0378">Hydrolase</keyword>
<accession>A0A0P8XLY8</accession>
<keyword evidence="5" id="KW-0482">Metalloprotease</keyword>
<dbReference type="FunFam" id="3.40.390.10:FF:000034">
    <property type="entry name" value="Sol narae, isoform C"/>
    <property type="match status" value="1"/>
</dbReference>
<dbReference type="InterPro" id="IPR001590">
    <property type="entry name" value="Peptidase_M12B"/>
</dbReference>
<evidence type="ECO:0000256" key="6">
    <source>
        <dbReference type="ARBA" id="ARBA00023157"/>
    </source>
</evidence>
<evidence type="ECO:0000256" key="5">
    <source>
        <dbReference type="ARBA" id="ARBA00023049"/>
    </source>
</evidence>
<feature type="binding site" evidence="8">
    <location>
        <position position="470"/>
    </location>
    <ligand>
        <name>Zn(2+)</name>
        <dbReference type="ChEBI" id="CHEBI:29105"/>
        <note>catalytic</note>
    </ligand>
</feature>
<dbReference type="GO" id="GO:0004222">
    <property type="term" value="F:metalloendopeptidase activity"/>
    <property type="evidence" value="ECO:0007669"/>
    <property type="project" value="InterPro"/>
</dbReference>
<feature type="region of interest" description="Disordered" evidence="9">
    <location>
        <begin position="261"/>
        <end position="303"/>
    </location>
</feature>
<comment type="caution">
    <text evidence="8">Lacks conserved residue(s) required for the propagation of feature annotation.</text>
</comment>
<dbReference type="PROSITE" id="PS50215">
    <property type="entry name" value="ADAM_MEPRO"/>
    <property type="match status" value="1"/>
</dbReference>
<evidence type="ECO:0000313" key="12">
    <source>
        <dbReference type="EMBL" id="KPU75680.1"/>
    </source>
</evidence>
<name>A0A0P8XLY8_DROAN</name>
<feature type="binding site" evidence="8">
    <location>
        <position position="474"/>
    </location>
    <ligand>
        <name>Zn(2+)</name>
        <dbReference type="ChEBI" id="CHEBI:29105"/>
        <note>catalytic</note>
    </ligand>
</feature>
<feature type="region of interest" description="Disordered" evidence="9">
    <location>
        <begin position="60"/>
        <end position="79"/>
    </location>
</feature>
<dbReference type="PANTHER" id="PTHR11905:SF249">
    <property type="entry name" value="SOL NARAE, ISOFORM C"/>
    <property type="match status" value="1"/>
</dbReference>
<evidence type="ECO:0000256" key="3">
    <source>
        <dbReference type="ARBA" id="ARBA00022801"/>
    </source>
</evidence>
<dbReference type="Pfam" id="PF13582">
    <property type="entry name" value="Reprolysin_3"/>
    <property type="match status" value="1"/>
</dbReference>
<dbReference type="InterPro" id="IPR041645">
    <property type="entry name" value="ADAMTS_CR_2"/>
</dbReference>
<keyword evidence="4 8" id="KW-0862">Zinc</keyword>
<feature type="region of interest" description="Disordered" evidence="9">
    <location>
        <begin position="640"/>
        <end position="739"/>
    </location>
</feature>
<dbReference type="Pfam" id="PF17771">
    <property type="entry name" value="ADAMTS_CR_2"/>
    <property type="match status" value="1"/>
</dbReference>
<evidence type="ECO:0000256" key="1">
    <source>
        <dbReference type="ARBA" id="ARBA00022670"/>
    </source>
</evidence>
<evidence type="ECO:0000313" key="13">
    <source>
        <dbReference type="Proteomes" id="UP000007801"/>
    </source>
</evidence>
<feature type="compositionally biased region" description="Acidic residues" evidence="9">
    <location>
        <begin position="277"/>
        <end position="289"/>
    </location>
</feature>
<evidence type="ECO:0000256" key="7">
    <source>
        <dbReference type="ARBA" id="ARBA00023180"/>
    </source>
</evidence>
<evidence type="ECO:0000256" key="9">
    <source>
        <dbReference type="SAM" id="MobiDB-lite"/>
    </source>
</evidence>
<keyword evidence="2 8" id="KW-0479">Metal-binding</keyword>
<dbReference type="Gene3D" id="3.40.390.10">
    <property type="entry name" value="Collagenase (Catalytic Domain)"/>
    <property type="match status" value="1"/>
</dbReference>
<evidence type="ECO:0000259" key="11">
    <source>
        <dbReference type="PROSITE" id="PS50215"/>
    </source>
</evidence>
<gene>
    <name evidence="12" type="primary">Dana\GF12462</name>
    <name evidence="12" type="synonym">dana_GLEANR_12465</name>
    <name evidence="12" type="ORF">GF12462</name>
</gene>